<comment type="caution">
    <text evidence="2">The sequence shown here is derived from an EMBL/GenBank/DDBJ whole genome shotgun (WGS) entry which is preliminary data.</text>
</comment>
<evidence type="ECO:0000313" key="3">
    <source>
        <dbReference type="Proteomes" id="UP001549251"/>
    </source>
</evidence>
<dbReference type="Gene3D" id="3.40.50.150">
    <property type="entry name" value="Vaccinia Virus protein VP39"/>
    <property type="match status" value="1"/>
</dbReference>
<organism evidence="2 3">
    <name type="scientific">Rhodanobacter soli</name>
    <dbReference type="NCBI Taxonomy" id="590609"/>
    <lineage>
        <taxon>Bacteria</taxon>
        <taxon>Pseudomonadati</taxon>
        <taxon>Pseudomonadota</taxon>
        <taxon>Gammaproteobacteria</taxon>
        <taxon>Lysobacterales</taxon>
        <taxon>Rhodanobacteraceae</taxon>
        <taxon>Rhodanobacter</taxon>
    </lineage>
</organism>
<dbReference type="Proteomes" id="UP001549251">
    <property type="component" value="Unassembled WGS sequence"/>
</dbReference>
<dbReference type="GO" id="GO:0032259">
    <property type="term" value="P:methylation"/>
    <property type="evidence" value="ECO:0007669"/>
    <property type="project" value="UniProtKB-KW"/>
</dbReference>
<dbReference type="SUPFAM" id="SSF53335">
    <property type="entry name" value="S-adenosyl-L-methionine-dependent methyltransferases"/>
    <property type="match status" value="1"/>
</dbReference>
<dbReference type="PANTHER" id="PTHR43591">
    <property type="entry name" value="METHYLTRANSFERASE"/>
    <property type="match status" value="1"/>
</dbReference>
<dbReference type="RefSeq" id="WP_354551558.1">
    <property type="nucleotide sequence ID" value="NZ_JBEPSD010000003.1"/>
</dbReference>
<dbReference type="PANTHER" id="PTHR43591:SF110">
    <property type="entry name" value="RHODANESE DOMAIN-CONTAINING PROTEIN"/>
    <property type="match status" value="1"/>
</dbReference>
<dbReference type="GO" id="GO:0008168">
    <property type="term" value="F:methyltransferase activity"/>
    <property type="evidence" value="ECO:0007669"/>
    <property type="project" value="UniProtKB-KW"/>
</dbReference>
<proteinExistence type="predicted"/>
<sequence length="239" mass="26806">MNKSVKPEFDQYAEGYTDLHRASIRVSGEDPTFFAAYKTTYMAAWLGDGVDAGSFSILDFGCGVGNTIDHLRRAFPAASLHGADLSGESIRLATESHAHQATFRTIENARLPYEDKSFDTVMAACVFHHIPPAERTHWMSEIRRVLKPGGHVFVFEHNMLNPLTLKTVRDCPFDEDAILLPRSELLDLARHAEFDSICCRYIVFFPRPLSFLRPLEPAMGWIPFGAQYVVHGTASRICA</sequence>
<dbReference type="InterPro" id="IPR041698">
    <property type="entry name" value="Methyltransf_25"/>
</dbReference>
<evidence type="ECO:0000313" key="2">
    <source>
        <dbReference type="EMBL" id="MET4570483.1"/>
    </source>
</evidence>
<dbReference type="InterPro" id="IPR029063">
    <property type="entry name" value="SAM-dependent_MTases_sf"/>
</dbReference>
<accession>A0ABV2Q0Z2</accession>
<dbReference type="Pfam" id="PF13649">
    <property type="entry name" value="Methyltransf_25"/>
    <property type="match status" value="1"/>
</dbReference>
<keyword evidence="2" id="KW-0489">Methyltransferase</keyword>
<gene>
    <name evidence="2" type="ORF">ABIE04_002862</name>
</gene>
<protein>
    <submittedName>
        <fullName evidence="2">SAM-dependent methyltransferase</fullName>
    </submittedName>
</protein>
<name>A0ABV2Q0Z2_9GAMM</name>
<keyword evidence="2" id="KW-0808">Transferase</keyword>
<reference evidence="2 3" key="1">
    <citation type="submission" date="2024-06" db="EMBL/GenBank/DDBJ databases">
        <title>Sorghum-associated microbial communities from plants grown in Nebraska, USA.</title>
        <authorList>
            <person name="Schachtman D."/>
        </authorList>
    </citation>
    <scope>NUCLEOTIDE SEQUENCE [LARGE SCALE GENOMIC DNA]</scope>
    <source>
        <strain evidence="2 3">1757</strain>
    </source>
</reference>
<dbReference type="CDD" id="cd02440">
    <property type="entry name" value="AdoMet_MTases"/>
    <property type="match status" value="1"/>
</dbReference>
<evidence type="ECO:0000259" key="1">
    <source>
        <dbReference type="Pfam" id="PF13649"/>
    </source>
</evidence>
<keyword evidence="3" id="KW-1185">Reference proteome</keyword>
<feature type="domain" description="Methyltransferase" evidence="1">
    <location>
        <begin position="57"/>
        <end position="150"/>
    </location>
</feature>
<dbReference type="EMBL" id="JBEPSD010000003">
    <property type="protein sequence ID" value="MET4570483.1"/>
    <property type="molecule type" value="Genomic_DNA"/>
</dbReference>